<evidence type="ECO:0000256" key="1">
    <source>
        <dbReference type="SAM" id="SignalP"/>
    </source>
</evidence>
<organism evidence="2 3">
    <name type="scientific">Halocaridina rubra</name>
    <name type="common">Hawaiian red shrimp</name>
    <dbReference type="NCBI Taxonomy" id="373956"/>
    <lineage>
        <taxon>Eukaryota</taxon>
        <taxon>Metazoa</taxon>
        <taxon>Ecdysozoa</taxon>
        <taxon>Arthropoda</taxon>
        <taxon>Crustacea</taxon>
        <taxon>Multicrustacea</taxon>
        <taxon>Malacostraca</taxon>
        <taxon>Eumalacostraca</taxon>
        <taxon>Eucarida</taxon>
        <taxon>Decapoda</taxon>
        <taxon>Pleocyemata</taxon>
        <taxon>Caridea</taxon>
        <taxon>Atyoidea</taxon>
        <taxon>Atyidae</taxon>
        <taxon>Halocaridina</taxon>
    </lineage>
</organism>
<reference evidence="2 3" key="1">
    <citation type="submission" date="2023-11" db="EMBL/GenBank/DDBJ databases">
        <title>Halocaridina rubra genome assembly.</title>
        <authorList>
            <person name="Smith C."/>
        </authorList>
    </citation>
    <scope>NUCLEOTIDE SEQUENCE [LARGE SCALE GENOMIC DNA]</scope>
    <source>
        <strain evidence="2">EP-1</strain>
        <tissue evidence="2">Whole</tissue>
    </source>
</reference>
<evidence type="ECO:0000313" key="2">
    <source>
        <dbReference type="EMBL" id="KAK7080553.1"/>
    </source>
</evidence>
<gene>
    <name evidence="2" type="ORF">SK128_010836</name>
</gene>
<evidence type="ECO:0000313" key="3">
    <source>
        <dbReference type="Proteomes" id="UP001381693"/>
    </source>
</evidence>
<keyword evidence="1" id="KW-0732">Signal</keyword>
<accession>A0AAN8XFF5</accession>
<dbReference type="AlphaFoldDB" id="A0AAN8XFF5"/>
<feature type="signal peptide" evidence="1">
    <location>
        <begin position="1"/>
        <end position="23"/>
    </location>
</feature>
<comment type="caution">
    <text evidence="2">The sequence shown here is derived from an EMBL/GenBank/DDBJ whole genome shotgun (WGS) entry which is preliminary data.</text>
</comment>
<feature type="chain" id="PRO_5042948961" evidence="1">
    <location>
        <begin position="24"/>
        <end position="150"/>
    </location>
</feature>
<name>A0AAN8XFF5_HALRR</name>
<sequence length="150" mass="16767">MDPRKLLCWGILVLSASNCFCSSRIDTLASNQPSVKEKWHQMLSTEESNVITRESQSSEMFTKPTPGFDGLNKVVTDHSDASGLLTNKSATRKKRGSGVVIRGPFYPYPRRGHPLRYTSGCFHLKPSVTLSLLPVALLLSLPYFITPLRW</sequence>
<dbReference type="EMBL" id="JAXCGZ010005868">
    <property type="protein sequence ID" value="KAK7080553.1"/>
    <property type="molecule type" value="Genomic_DNA"/>
</dbReference>
<proteinExistence type="predicted"/>
<protein>
    <submittedName>
        <fullName evidence="2">Uncharacterized protein</fullName>
    </submittedName>
</protein>
<keyword evidence="3" id="KW-1185">Reference proteome</keyword>
<dbReference type="Proteomes" id="UP001381693">
    <property type="component" value="Unassembled WGS sequence"/>
</dbReference>